<reference evidence="3" key="1">
    <citation type="submission" date="2022-11" db="EMBL/GenBank/DDBJ databases">
        <authorList>
            <person name="Petersen C."/>
        </authorList>
    </citation>
    <scope>NUCLEOTIDE SEQUENCE</scope>
    <source>
        <strain evidence="3">IBT 21917</strain>
    </source>
</reference>
<evidence type="ECO:0000313" key="3">
    <source>
        <dbReference type="EMBL" id="KAJ5162468.1"/>
    </source>
</evidence>
<feature type="compositionally biased region" description="Basic and acidic residues" evidence="1">
    <location>
        <begin position="1"/>
        <end position="16"/>
    </location>
</feature>
<proteinExistence type="predicted"/>
<evidence type="ECO:0000256" key="1">
    <source>
        <dbReference type="SAM" id="MobiDB-lite"/>
    </source>
</evidence>
<sequence length="235" mass="25987">MAAEKRKLPELEEHGPSPKKRVMGPSLPPDSNQSEDESDEESDDDFGPSLPPPQGASPAPVKQSTPPPDQPKAAPEKSQGRDQWMVEPPAHGDWASKVDPTQLRNRKFQGKSSGSGSSKQLDASWVENPEERLRRLGDQVMGVATSQQPQATSTSDAKKAASMEEKIKKFNDQTRKTPRLEASQTRKEEDDDPSIRAFDREKDMAISSRISSAQRREMVNKAGDYGSRFTKGNFL</sequence>
<feature type="compositionally biased region" description="Basic and acidic residues" evidence="1">
    <location>
        <begin position="156"/>
        <end position="204"/>
    </location>
</feature>
<feature type="compositionally biased region" description="Low complexity" evidence="1">
    <location>
        <begin position="110"/>
        <end position="119"/>
    </location>
</feature>
<dbReference type="Pfam" id="PF12572">
    <property type="entry name" value="DUF3752"/>
    <property type="match status" value="1"/>
</dbReference>
<organism evidence="3 4">
    <name type="scientific">Penicillium capsulatum</name>
    <dbReference type="NCBI Taxonomy" id="69766"/>
    <lineage>
        <taxon>Eukaryota</taxon>
        <taxon>Fungi</taxon>
        <taxon>Dikarya</taxon>
        <taxon>Ascomycota</taxon>
        <taxon>Pezizomycotina</taxon>
        <taxon>Eurotiomycetes</taxon>
        <taxon>Eurotiomycetidae</taxon>
        <taxon>Eurotiales</taxon>
        <taxon>Aspergillaceae</taxon>
        <taxon>Penicillium</taxon>
    </lineage>
</organism>
<dbReference type="PANTHER" id="PTHR46370:SF1">
    <property type="entry name" value="GPALPP MOTIFS-CONTAINING PROTEIN 1"/>
    <property type="match status" value="1"/>
</dbReference>
<comment type="caution">
    <text evidence="3">The sequence shown here is derived from an EMBL/GenBank/DDBJ whole genome shotgun (WGS) entry which is preliminary data.</text>
</comment>
<keyword evidence="4" id="KW-1185">Reference proteome</keyword>
<dbReference type="Proteomes" id="UP001146351">
    <property type="component" value="Unassembled WGS sequence"/>
</dbReference>
<dbReference type="InterPro" id="IPR046331">
    <property type="entry name" value="GPAM1-like"/>
</dbReference>
<accession>A0A9W9LM82</accession>
<reference evidence="3" key="2">
    <citation type="journal article" date="2023" name="IMA Fungus">
        <title>Comparative genomic study of the Penicillium genus elucidates a diverse pangenome and 15 lateral gene transfer events.</title>
        <authorList>
            <person name="Petersen C."/>
            <person name="Sorensen T."/>
            <person name="Nielsen M.R."/>
            <person name="Sondergaard T.E."/>
            <person name="Sorensen J.L."/>
            <person name="Fitzpatrick D.A."/>
            <person name="Frisvad J.C."/>
            <person name="Nielsen K.L."/>
        </authorList>
    </citation>
    <scope>NUCLEOTIDE SEQUENCE</scope>
    <source>
        <strain evidence="3">IBT 21917</strain>
    </source>
</reference>
<dbReference type="InterPro" id="IPR022226">
    <property type="entry name" value="DUF3752"/>
</dbReference>
<dbReference type="AlphaFoldDB" id="A0A9W9LM82"/>
<name>A0A9W9LM82_9EURO</name>
<feature type="region of interest" description="Disordered" evidence="1">
    <location>
        <begin position="1"/>
        <end position="217"/>
    </location>
</feature>
<protein>
    <recommendedName>
        <fullName evidence="2">DUF3752 domain-containing protein</fullName>
    </recommendedName>
</protein>
<gene>
    <name evidence="3" type="ORF">N7492_007860</name>
</gene>
<feature type="domain" description="DUF3752" evidence="2">
    <location>
        <begin position="88"/>
        <end position="230"/>
    </location>
</feature>
<evidence type="ECO:0000259" key="2">
    <source>
        <dbReference type="Pfam" id="PF12572"/>
    </source>
</evidence>
<dbReference type="OrthoDB" id="73491at2759"/>
<dbReference type="EMBL" id="JAPQKO010000005">
    <property type="protein sequence ID" value="KAJ5162468.1"/>
    <property type="molecule type" value="Genomic_DNA"/>
</dbReference>
<dbReference type="PANTHER" id="PTHR46370">
    <property type="entry name" value="GPALPP MOTIFS-CONTAINING PROTEIN 1"/>
    <property type="match status" value="1"/>
</dbReference>
<feature type="compositionally biased region" description="Acidic residues" evidence="1">
    <location>
        <begin position="33"/>
        <end position="46"/>
    </location>
</feature>
<evidence type="ECO:0000313" key="4">
    <source>
        <dbReference type="Proteomes" id="UP001146351"/>
    </source>
</evidence>